<sequence>MNNFIKTLTFCSLFIISLLLKKSPAIAFSLTLESQINNDYSYTIDLDADDALDLGDRLILTNLSGVTAASANSPYTIDSSDFDLTSANFAVDTAISGTNTLTGVISLTSADALDGLEYQAFYSDNGTPRVASGNIVAVPFNVSPNLGILILLSGFGCHRLKRKLISKLNKDLP</sequence>
<organism evidence="2 3">
    <name type="scientific">Waterburya agarophytonicola KI4</name>
    <dbReference type="NCBI Taxonomy" id="2874699"/>
    <lineage>
        <taxon>Bacteria</taxon>
        <taxon>Bacillati</taxon>
        <taxon>Cyanobacteriota</taxon>
        <taxon>Cyanophyceae</taxon>
        <taxon>Pleurocapsales</taxon>
        <taxon>Hyellaceae</taxon>
        <taxon>Waterburya</taxon>
        <taxon>Waterburya agarophytonicola</taxon>
    </lineage>
</organism>
<evidence type="ECO:0008006" key="4">
    <source>
        <dbReference type="Google" id="ProtNLM"/>
    </source>
</evidence>
<dbReference type="RefSeq" id="WP_229638421.1">
    <property type="nucleotide sequence ID" value="NZ_JADWDC010000001.1"/>
</dbReference>
<comment type="caution">
    <text evidence="2">The sequence shown here is derived from an EMBL/GenBank/DDBJ whole genome shotgun (WGS) entry which is preliminary data.</text>
</comment>
<name>A0A964FDT6_9CYAN</name>
<evidence type="ECO:0000313" key="3">
    <source>
        <dbReference type="Proteomes" id="UP000729733"/>
    </source>
</evidence>
<gene>
    <name evidence="2" type="ORF">I4641_00300</name>
</gene>
<accession>A0A964FDT6</accession>
<protein>
    <recommendedName>
        <fullName evidence="4">Cohesin domain-containing protein</fullName>
    </recommendedName>
</protein>
<evidence type="ECO:0000256" key="1">
    <source>
        <dbReference type="SAM" id="SignalP"/>
    </source>
</evidence>
<evidence type="ECO:0000313" key="2">
    <source>
        <dbReference type="EMBL" id="MCC0175421.1"/>
    </source>
</evidence>
<keyword evidence="1" id="KW-0732">Signal</keyword>
<keyword evidence="3" id="KW-1185">Reference proteome</keyword>
<reference evidence="2" key="1">
    <citation type="journal article" date="2021" name="Antonie Van Leeuwenhoek">
        <title>Draft genome and description of Waterburya agarophytonicola gen. nov. sp. nov. (Pleurocapsales, Cyanobacteria): a seaweed symbiont.</title>
        <authorList>
            <person name="Bonthond G."/>
            <person name="Shalygin S."/>
            <person name="Bayer T."/>
            <person name="Weinberger F."/>
        </authorList>
    </citation>
    <scope>NUCLEOTIDE SEQUENCE</scope>
    <source>
        <strain evidence="2">KI4</strain>
    </source>
</reference>
<dbReference type="AlphaFoldDB" id="A0A964FDT6"/>
<feature type="chain" id="PRO_5037501023" description="Cohesin domain-containing protein" evidence="1">
    <location>
        <begin position="28"/>
        <end position="173"/>
    </location>
</feature>
<dbReference type="Proteomes" id="UP000729733">
    <property type="component" value="Unassembled WGS sequence"/>
</dbReference>
<dbReference type="EMBL" id="JADWDC010000001">
    <property type="protein sequence ID" value="MCC0175421.1"/>
    <property type="molecule type" value="Genomic_DNA"/>
</dbReference>
<proteinExistence type="predicted"/>
<feature type="signal peptide" evidence="1">
    <location>
        <begin position="1"/>
        <end position="27"/>
    </location>
</feature>